<dbReference type="Proteomes" id="UP000298327">
    <property type="component" value="Unassembled WGS sequence"/>
</dbReference>
<proteinExistence type="predicted"/>
<comment type="caution">
    <text evidence="2">The sequence shown here is derived from an EMBL/GenBank/DDBJ whole genome shotgun (WGS) entry which is preliminary data.</text>
</comment>
<evidence type="ECO:0000313" key="3">
    <source>
        <dbReference type="Proteomes" id="UP000298327"/>
    </source>
</evidence>
<feature type="region of interest" description="Disordered" evidence="1">
    <location>
        <begin position="294"/>
        <end position="315"/>
    </location>
</feature>
<gene>
    <name evidence="2" type="ORF">EVG20_g7044</name>
</gene>
<name>A0A4Y9YHK0_9AGAM</name>
<accession>A0A4Y9YHK0</accession>
<sequence length="347" mass="36807">MEVSEEDEDRLESRPPQLPNARRPAFSVAANILGSSRSPTGLITSTLQHHQRLPSLCRQFHHKGSDPQIYCISTQNSLSPPFHPPTLISPSSPHRTNLAARPPTPSHPLFFSGSPPAAFDRLFQSLSPSGCIAPQKGAISHARCSAARNMVKATHETHRRSSPWRTSSSSFPVPSASLIPGAPVPVRAISPAAAPDALRFALMLSSHLLPENGAWRSACRRINSAACCPWQHCPGLTFGASGVGAGPLIVAQASGAKMPTKAASCEQGSHRGGAGRSQTKSMAENVLGGSHLHKRLGGTDSWTQAPARSARQSDSALVPVALAPHGDSREGWGTWGCWKGGCHWRDS</sequence>
<feature type="compositionally biased region" description="Polar residues" evidence="1">
    <location>
        <begin position="300"/>
        <end position="315"/>
    </location>
</feature>
<evidence type="ECO:0000256" key="1">
    <source>
        <dbReference type="SAM" id="MobiDB-lite"/>
    </source>
</evidence>
<protein>
    <submittedName>
        <fullName evidence="2">Uncharacterized protein</fullName>
    </submittedName>
</protein>
<dbReference type="AlphaFoldDB" id="A0A4Y9YHK0"/>
<keyword evidence="3" id="KW-1185">Reference proteome</keyword>
<feature type="region of interest" description="Disordered" evidence="1">
    <location>
        <begin position="1"/>
        <end position="23"/>
    </location>
</feature>
<reference evidence="2 3" key="1">
    <citation type="submission" date="2019-02" db="EMBL/GenBank/DDBJ databases">
        <title>Genome sequencing of the rare red list fungi Dentipellis fragilis.</title>
        <authorList>
            <person name="Buettner E."/>
            <person name="Kellner H."/>
        </authorList>
    </citation>
    <scope>NUCLEOTIDE SEQUENCE [LARGE SCALE GENOMIC DNA]</scope>
    <source>
        <strain evidence="2 3">DSM 105465</strain>
    </source>
</reference>
<evidence type="ECO:0000313" key="2">
    <source>
        <dbReference type="EMBL" id="TFY61460.1"/>
    </source>
</evidence>
<feature type="compositionally biased region" description="Acidic residues" evidence="1">
    <location>
        <begin position="1"/>
        <end position="10"/>
    </location>
</feature>
<organism evidence="2 3">
    <name type="scientific">Dentipellis fragilis</name>
    <dbReference type="NCBI Taxonomy" id="205917"/>
    <lineage>
        <taxon>Eukaryota</taxon>
        <taxon>Fungi</taxon>
        <taxon>Dikarya</taxon>
        <taxon>Basidiomycota</taxon>
        <taxon>Agaricomycotina</taxon>
        <taxon>Agaricomycetes</taxon>
        <taxon>Russulales</taxon>
        <taxon>Hericiaceae</taxon>
        <taxon>Dentipellis</taxon>
    </lineage>
</organism>
<dbReference type="EMBL" id="SEOQ01000509">
    <property type="protein sequence ID" value="TFY61460.1"/>
    <property type="molecule type" value="Genomic_DNA"/>
</dbReference>